<keyword evidence="3" id="KW-1185">Reference proteome</keyword>
<reference evidence="3" key="1">
    <citation type="journal article" date="2019" name="Plant Biotechnol. J.">
        <title>Genome sequencing of the Australian wild diploid species Gossypium australe highlights disease resistance and delayed gland morphogenesis.</title>
        <authorList>
            <person name="Cai Y."/>
            <person name="Cai X."/>
            <person name="Wang Q."/>
            <person name="Wang P."/>
            <person name="Zhang Y."/>
            <person name="Cai C."/>
            <person name="Xu Y."/>
            <person name="Wang K."/>
            <person name="Zhou Z."/>
            <person name="Wang C."/>
            <person name="Geng S."/>
            <person name="Li B."/>
            <person name="Dong Q."/>
            <person name="Hou Y."/>
            <person name="Wang H."/>
            <person name="Ai P."/>
            <person name="Liu Z."/>
            <person name="Yi F."/>
            <person name="Sun M."/>
            <person name="An G."/>
            <person name="Cheng J."/>
            <person name="Zhang Y."/>
            <person name="Shi Q."/>
            <person name="Xie Y."/>
            <person name="Shi X."/>
            <person name="Chang Y."/>
            <person name="Huang F."/>
            <person name="Chen Y."/>
            <person name="Hong S."/>
            <person name="Mi L."/>
            <person name="Sun Q."/>
            <person name="Zhang L."/>
            <person name="Zhou B."/>
            <person name="Peng R."/>
            <person name="Zhang X."/>
            <person name="Liu F."/>
        </authorList>
    </citation>
    <scope>NUCLEOTIDE SEQUENCE [LARGE SCALE GENOMIC DNA]</scope>
    <source>
        <strain evidence="3">cv. PA1801</strain>
    </source>
</reference>
<sequence>MLMFFLKNCLCCHRLGKLNFSNLESTIQDGSYRIQIVKGIVARVVRSHIFSIECVTLGCSSFICEEEIWVEPNVPKNAFRTRYDLYEFLVMSFGLTNATTTFMDLMNRVFQPYLDQFVVLLNELDHVEHLRTVLQILHKQLYTNFSKCEIWLREVGFLGHAISADGIRVGPNKISAIIDWKDIIDALLRISIITSLMTKLLEKDVTFVWTNKCKKIFKRLKIFAYASRQLKPHERNYPIHDLELTVVVFALKIWRHYLYSEKCHTLLVIRV</sequence>
<dbReference type="CDD" id="cd01647">
    <property type="entry name" value="RT_LTR"/>
    <property type="match status" value="1"/>
</dbReference>
<dbReference type="AlphaFoldDB" id="A0A5B6UXI5"/>
<dbReference type="PANTHER" id="PTHR24559:SF444">
    <property type="entry name" value="REVERSE TRANSCRIPTASE DOMAIN-CONTAINING PROTEIN"/>
    <property type="match status" value="1"/>
</dbReference>
<dbReference type="PANTHER" id="PTHR24559">
    <property type="entry name" value="TRANSPOSON TY3-I GAG-POL POLYPROTEIN"/>
    <property type="match status" value="1"/>
</dbReference>
<evidence type="ECO:0000259" key="1">
    <source>
        <dbReference type="Pfam" id="PF17919"/>
    </source>
</evidence>
<evidence type="ECO:0000313" key="3">
    <source>
        <dbReference type="Proteomes" id="UP000325315"/>
    </source>
</evidence>
<dbReference type="Proteomes" id="UP000325315">
    <property type="component" value="Unassembled WGS sequence"/>
</dbReference>
<accession>A0A5B6UXI5</accession>
<dbReference type="InterPro" id="IPR053134">
    <property type="entry name" value="RNA-dir_DNA_polymerase"/>
</dbReference>
<dbReference type="InterPro" id="IPR043128">
    <property type="entry name" value="Rev_trsase/Diguanyl_cyclase"/>
</dbReference>
<organism evidence="2 3">
    <name type="scientific">Gossypium australe</name>
    <dbReference type="NCBI Taxonomy" id="47621"/>
    <lineage>
        <taxon>Eukaryota</taxon>
        <taxon>Viridiplantae</taxon>
        <taxon>Streptophyta</taxon>
        <taxon>Embryophyta</taxon>
        <taxon>Tracheophyta</taxon>
        <taxon>Spermatophyta</taxon>
        <taxon>Magnoliopsida</taxon>
        <taxon>eudicotyledons</taxon>
        <taxon>Gunneridae</taxon>
        <taxon>Pentapetalae</taxon>
        <taxon>rosids</taxon>
        <taxon>malvids</taxon>
        <taxon>Malvales</taxon>
        <taxon>Malvaceae</taxon>
        <taxon>Malvoideae</taxon>
        <taxon>Gossypium</taxon>
    </lineage>
</organism>
<proteinExistence type="predicted"/>
<dbReference type="Pfam" id="PF17919">
    <property type="entry name" value="RT_RNaseH_2"/>
    <property type="match status" value="1"/>
</dbReference>
<gene>
    <name evidence="2" type="ORF">EPI10_028583</name>
</gene>
<dbReference type="SUPFAM" id="SSF56672">
    <property type="entry name" value="DNA/RNA polymerases"/>
    <property type="match status" value="1"/>
</dbReference>
<dbReference type="Gene3D" id="3.30.70.270">
    <property type="match status" value="1"/>
</dbReference>
<protein>
    <submittedName>
        <fullName evidence="2">DNA/RNA polymerase superfamily protein</fullName>
    </submittedName>
</protein>
<dbReference type="Gene3D" id="3.10.10.10">
    <property type="entry name" value="HIV Type 1 Reverse Transcriptase, subunit A, domain 1"/>
    <property type="match status" value="1"/>
</dbReference>
<dbReference type="EMBL" id="SMMG02000009">
    <property type="protein sequence ID" value="KAA3462058.1"/>
    <property type="molecule type" value="Genomic_DNA"/>
</dbReference>
<dbReference type="OrthoDB" id="415724at2759"/>
<feature type="domain" description="Reverse transcriptase/retrotransposon-derived protein RNase H-like" evidence="1">
    <location>
        <begin position="219"/>
        <end position="263"/>
    </location>
</feature>
<dbReference type="InterPro" id="IPR043502">
    <property type="entry name" value="DNA/RNA_pol_sf"/>
</dbReference>
<evidence type="ECO:0000313" key="2">
    <source>
        <dbReference type="EMBL" id="KAA3462058.1"/>
    </source>
</evidence>
<dbReference type="InterPro" id="IPR041577">
    <property type="entry name" value="RT_RNaseH_2"/>
</dbReference>
<comment type="caution">
    <text evidence="2">The sequence shown here is derived from an EMBL/GenBank/DDBJ whole genome shotgun (WGS) entry which is preliminary data.</text>
</comment>
<name>A0A5B6UXI5_9ROSI</name>